<name>A0A432X784_9GAMM</name>
<dbReference type="AlphaFoldDB" id="A0A432X784"/>
<sequence>MKYVPCLKSSVSEFRALSHLTMESSTVPLIELTKGRKTHEKDQGEIRTCFKKIKECLEKRKFFVDITSDETNINDELRSFKQQSSGFINWVAFVTELGAETNTTPIPIIQATNSDSIHQIDAQILMFKMFFEHIAIRIGASGYSSFKTKGYDKFLRSLIDISVKHDVFIYFLVDAETIRTKSGRDLTPTKISQAKLLIEDILSALDELDYENYKIISLASSYPSSINQEHGGDSEGEALLFDWTYYSELKETISGTKLIYGDYACINAEQKPTNAYNWVPRIDFPTRTLEICKYTRYRTDEVNGYTKCAQRLMNKHIKREDRVDCWGFKQIEATAKESEPTGKSPSFWISVRANIWMTRIQNQLKT</sequence>
<evidence type="ECO:0000313" key="1">
    <source>
        <dbReference type="EMBL" id="RUO42657.1"/>
    </source>
</evidence>
<dbReference type="EMBL" id="PIPQ01000002">
    <property type="protein sequence ID" value="RUO42657.1"/>
    <property type="molecule type" value="Genomic_DNA"/>
</dbReference>
<dbReference type="RefSeq" id="WP_126756867.1">
    <property type="nucleotide sequence ID" value="NZ_PIPQ01000002.1"/>
</dbReference>
<dbReference type="Proteomes" id="UP000286976">
    <property type="component" value="Unassembled WGS sequence"/>
</dbReference>
<protein>
    <recommendedName>
        <fullName evidence="3">Beta family protein</fullName>
    </recommendedName>
</protein>
<evidence type="ECO:0000313" key="2">
    <source>
        <dbReference type="Proteomes" id="UP000286976"/>
    </source>
</evidence>
<dbReference type="InterPro" id="IPR025683">
    <property type="entry name" value="Protein_beta"/>
</dbReference>
<gene>
    <name evidence="1" type="ORF">CWE15_04390</name>
</gene>
<proteinExistence type="predicted"/>
<dbReference type="Pfam" id="PF14350">
    <property type="entry name" value="Beta_protein"/>
    <property type="match status" value="1"/>
</dbReference>
<comment type="caution">
    <text evidence="1">The sequence shown here is derived from an EMBL/GenBank/DDBJ whole genome shotgun (WGS) entry which is preliminary data.</text>
</comment>
<organism evidence="1 2">
    <name type="scientific">Aliidiomarina taiwanensis</name>
    <dbReference type="NCBI Taxonomy" id="946228"/>
    <lineage>
        <taxon>Bacteria</taxon>
        <taxon>Pseudomonadati</taxon>
        <taxon>Pseudomonadota</taxon>
        <taxon>Gammaproteobacteria</taxon>
        <taxon>Alteromonadales</taxon>
        <taxon>Idiomarinaceae</taxon>
        <taxon>Aliidiomarina</taxon>
    </lineage>
</organism>
<reference evidence="1 2" key="1">
    <citation type="journal article" date="2011" name="Front. Microbiol.">
        <title>Genomic signatures of strain selection and enhancement in Bacillus atrophaeus var. globigii, a historical biowarfare simulant.</title>
        <authorList>
            <person name="Gibbons H.S."/>
            <person name="Broomall S.M."/>
            <person name="McNew L.A."/>
            <person name="Daligault H."/>
            <person name="Chapman C."/>
            <person name="Bruce D."/>
            <person name="Karavis M."/>
            <person name="Krepps M."/>
            <person name="McGregor P.A."/>
            <person name="Hong C."/>
            <person name="Park K.H."/>
            <person name="Akmal A."/>
            <person name="Feldman A."/>
            <person name="Lin J.S."/>
            <person name="Chang W.E."/>
            <person name="Higgs B.W."/>
            <person name="Demirev P."/>
            <person name="Lindquist J."/>
            <person name="Liem A."/>
            <person name="Fochler E."/>
            <person name="Read T.D."/>
            <person name="Tapia R."/>
            <person name="Johnson S."/>
            <person name="Bishop-Lilly K.A."/>
            <person name="Detter C."/>
            <person name="Han C."/>
            <person name="Sozhamannan S."/>
            <person name="Rosenzweig C.N."/>
            <person name="Skowronski E.W."/>
        </authorList>
    </citation>
    <scope>NUCLEOTIDE SEQUENCE [LARGE SCALE GENOMIC DNA]</scope>
    <source>
        <strain evidence="1 2">AIT1</strain>
    </source>
</reference>
<accession>A0A432X784</accession>
<dbReference type="OrthoDB" id="7847670at2"/>
<keyword evidence="2" id="KW-1185">Reference proteome</keyword>
<evidence type="ECO:0008006" key="3">
    <source>
        <dbReference type="Google" id="ProtNLM"/>
    </source>
</evidence>